<evidence type="ECO:0000313" key="2">
    <source>
        <dbReference type="EMBL" id="ODN30193.1"/>
    </source>
</evidence>
<evidence type="ECO:0000256" key="1">
    <source>
        <dbReference type="ARBA" id="ARBA00008007"/>
    </source>
</evidence>
<evidence type="ECO:0008006" key="4">
    <source>
        <dbReference type="Google" id="ProtNLM"/>
    </source>
</evidence>
<dbReference type="PANTHER" id="PTHR47505:SF1">
    <property type="entry name" value="DNA UTILIZATION PROTEIN YHGH"/>
    <property type="match status" value="1"/>
</dbReference>
<dbReference type="EMBL" id="LWAF01000009">
    <property type="protein sequence ID" value="ODN30193.1"/>
    <property type="molecule type" value="Genomic_DNA"/>
</dbReference>
<reference evidence="3" key="1">
    <citation type="submission" date="2016-04" db="EMBL/GenBank/DDBJ databases">
        <title>The genome sequence project of a novel Fervidobacterium isolate from a hot spring in Thailand.</title>
        <authorList>
            <person name="Gonzalez J.M."/>
            <person name="Cuecas A."/>
            <person name="Kanoksilapatham W."/>
        </authorList>
    </citation>
    <scope>NUCLEOTIDE SEQUENCE [LARGE SCALE GENOMIC DNA]</scope>
    <source>
        <strain evidence="3">FC2004</strain>
    </source>
</reference>
<dbReference type="OrthoDB" id="9779910at2"/>
<dbReference type="PANTHER" id="PTHR47505">
    <property type="entry name" value="DNA UTILIZATION PROTEIN YHGH"/>
    <property type="match status" value="1"/>
</dbReference>
<comment type="caution">
    <text evidence="2">The sequence shown here is derived from an EMBL/GenBank/DDBJ whole genome shotgun (WGS) entry which is preliminary data.</text>
</comment>
<dbReference type="AlphaFoldDB" id="A0A1E3G2V2"/>
<dbReference type="Gene3D" id="3.40.50.2020">
    <property type="match status" value="1"/>
</dbReference>
<dbReference type="RefSeq" id="WP_069293350.1">
    <property type="nucleotide sequence ID" value="NZ_CP140110.1"/>
</dbReference>
<protein>
    <recommendedName>
        <fullName evidence="4">ComF family protein</fullName>
    </recommendedName>
</protein>
<sequence>MSRTQNGGGQVLFGEPIRPIRYYDLYGNWTAGVALSVYQIHDPRFPQVRSPLGKLLYKLKYEKDISVLDKIAQTVALAVKRLKVYPELDAIVPVPPSKLNREFQPVIELAKRVSEYTGIPLELNYLVKIKKTPEMKRFKNQSRKLKLLRDSYAVIGNGLEGKTVLLFDDIYDTGATLTACTEKLLSEGKVRRVYVLTVAKTWPCPNYEPTKVHCGKCWLSMKRFKSTQDGNQDL</sequence>
<dbReference type="InterPro" id="IPR051910">
    <property type="entry name" value="ComF/GntX_DNA_util-trans"/>
</dbReference>
<comment type="similarity">
    <text evidence="1">Belongs to the ComF/GntX family.</text>
</comment>
<dbReference type="CDD" id="cd06223">
    <property type="entry name" value="PRTases_typeI"/>
    <property type="match status" value="1"/>
</dbReference>
<dbReference type="Proteomes" id="UP000094570">
    <property type="component" value="Unassembled WGS sequence"/>
</dbReference>
<dbReference type="SUPFAM" id="SSF53271">
    <property type="entry name" value="PRTase-like"/>
    <property type="match status" value="1"/>
</dbReference>
<evidence type="ECO:0000313" key="3">
    <source>
        <dbReference type="Proteomes" id="UP000094570"/>
    </source>
</evidence>
<proteinExistence type="inferred from homology"/>
<organism evidence="2 3">
    <name type="scientific">Fervidobacterium thailandense</name>
    <dbReference type="NCBI Taxonomy" id="1008305"/>
    <lineage>
        <taxon>Bacteria</taxon>
        <taxon>Thermotogati</taxon>
        <taxon>Thermotogota</taxon>
        <taxon>Thermotogae</taxon>
        <taxon>Thermotogales</taxon>
        <taxon>Fervidobacteriaceae</taxon>
        <taxon>Fervidobacterium</taxon>
    </lineage>
</organism>
<gene>
    <name evidence="2" type="ORF">A4H02_06420</name>
</gene>
<dbReference type="InterPro" id="IPR029057">
    <property type="entry name" value="PRTase-like"/>
</dbReference>
<dbReference type="InterPro" id="IPR000836">
    <property type="entry name" value="PRTase_dom"/>
</dbReference>
<dbReference type="STRING" id="1008305.A4H02_06420"/>
<keyword evidence="3" id="KW-1185">Reference proteome</keyword>
<name>A0A1E3G2V2_9BACT</name>
<accession>A0A1E3G2V2</accession>